<dbReference type="Gene3D" id="2.40.50.180">
    <property type="entry name" value="CheA-289, Domain 4"/>
    <property type="match status" value="1"/>
</dbReference>
<proteinExistence type="predicted"/>
<dbReference type="HOGENOM" id="CLU_048995_3_0_9"/>
<accession>B7GHI9</accession>
<dbReference type="PANTHER" id="PTHR22617">
    <property type="entry name" value="CHEMOTAXIS SENSOR HISTIDINE KINASE-RELATED"/>
    <property type="match status" value="1"/>
</dbReference>
<dbReference type="Gene3D" id="2.30.30.40">
    <property type="entry name" value="SH3 Domains"/>
    <property type="match status" value="1"/>
</dbReference>
<feature type="domain" description="CheW-like" evidence="1">
    <location>
        <begin position="14"/>
        <end position="153"/>
    </location>
</feature>
<organism evidence="2 3">
    <name type="scientific">Anoxybacillus flavithermus (strain DSM 21510 / WK1)</name>
    <dbReference type="NCBI Taxonomy" id="491915"/>
    <lineage>
        <taxon>Bacteria</taxon>
        <taxon>Bacillati</taxon>
        <taxon>Bacillota</taxon>
        <taxon>Bacilli</taxon>
        <taxon>Bacillales</taxon>
        <taxon>Anoxybacillaceae</taxon>
        <taxon>Anoxybacillus</taxon>
    </lineage>
</organism>
<dbReference type="GO" id="GO:0006935">
    <property type="term" value="P:chemotaxis"/>
    <property type="evidence" value="ECO:0007669"/>
    <property type="project" value="InterPro"/>
</dbReference>
<evidence type="ECO:0000313" key="3">
    <source>
        <dbReference type="Proteomes" id="UP000000742"/>
    </source>
</evidence>
<reference evidence="2 3" key="1">
    <citation type="journal article" date="2008" name="Genome Biol.">
        <title>Encapsulated in silica: genome, proteome and physiology of the thermophilic bacterium Anoxybacillus flavithermus WK1.</title>
        <authorList>
            <person name="Saw J.H."/>
            <person name="Mountain B.W."/>
            <person name="Feng L."/>
            <person name="Omelchenko M.V."/>
            <person name="Hou S."/>
            <person name="Saito J.A."/>
            <person name="Stott M.B."/>
            <person name="Li D."/>
            <person name="Zhao G."/>
            <person name="Wu J."/>
            <person name="Galperin M.Y."/>
            <person name="Koonin E.V."/>
            <person name="Makarova K.S."/>
            <person name="Wolf Y.I."/>
            <person name="Rigden D.J."/>
            <person name="Dunfield P.F."/>
            <person name="Wang L."/>
            <person name="Alam M."/>
        </authorList>
    </citation>
    <scope>NUCLEOTIDE SEQUENCE [LARGE SCALE GENOMIC DNA]</scope>
    <source>
        <strain evidence="3">DSM 21510 / WK1</strain>
    </source>
</reference>
<dbReference type="PANTHER" id="PTHR22617:SF23">
    <property type="entry name" value="CHEMOTAXIS PROTEIN CHEW"/>
    <property type="match status" value="1"/>
</dbReference>
<dbReference type="GO" id="GO:0005829">
    <property type="term" value="C:cytosol"/>
    <property type="evidence" value="ECO:0007669"/>
    <property type="project" value="TreeGrafter"/>
</dbReference>
<gene>
    <name evidence="2" type="primary">cheW</name>
    <name evidence="2" type="ordered locus">Aflv_0974</name>
</gene>
<evidence type="ECO:0000259" key="1">
    <source>
        <dbReference type="PROSITE" id="PS50851"/>
    </source>
</evidence>
<dbReference type="InterPro" id="IPR002545">
    <property type="entry name" value="CheW-lke_dom"/>
</dbReference>
<evidence type="ECO:0000313" key="2">
    <source>
        <dbReference type="EMBL" id="ACJ33350.1"/>
    </source>
</evidence>
<dbReference type="KEGG" id="afl:Aflv_0974"/>
<dbReference type="EMBL" id="CP000922">
    <property type="protein sequence ID" value="ACJ33350.1"/>
    <property type="molecule type" value="Genomic_DNA"/>
</dbReference>
<dbReference type="SUPFAM" id="SSF50341">
    <property type="entry name" value="CheW-like"/>
    <property type="match status" value="1"/>
</dbReference>
<dbReference type="eggNOG" id="COG0835">
    <property type="taxonomic scope" value="Bacteria"/>
</dbReference>
<sequence>MQLLRKWLQGGETMHKVVVFQLCNEQYAIPVEHVVSIEKMSHPTLIPSMPSYMLGVVRIRGELVPVLDTSQILYRRPYAETEKTRLVVVHTGDLHVAFIVDDAKEIIDIPPHMMKQVNMLAYQQTPYFIGIANLPDRLITVIDPTILFDNLEGASSIKEHIKNEKQNT</sequence>
<dbReference type="Proteomes" id="UP000000742">
    <property type="component" value="Chromosome"/>
</dbReference>
<dbReference type="AlphaFoldDB" id="B7GHI9"/>
<dbReference type="InterPro" id="IPR036061">
    <property type="entry name" value="CheW-like_dom_sf"/>
</dbReference>
<dbReference type="InterPro" id="IPR039315">
    <property type="entry name" value="CheW"/>
</dbReference>
<dbReference type="SMART" id="SM00260">
    <property type="entry name" value="CheW"/>
    <property type="match status" value="1"/>
</dbReference>
<dbReference type="GO" id="GO:0007165">
    <property type="term" value="P:signal transduction"/>
    <property type="evidence" value="ECO:0007669"/>
    <property type="project" value="InterPro"/>
</dbReference>
<dbReference type="Pfam" id="PF01584">
    <property type="entry name" value="CheW"/>
    <property type="match status" value="1"/>
</dbReference>
<name>B7GHI9_ANOFW</name>
<dbReference type="STRING" id="491915.Aflv_0974"/>
<protein>
    <submittedName>
        <fullName evidence="2">Chemotaxis signal transduction protein</fullName>
    </submittedName>
</protein>
<dbReference type="PROSITE" id="PS50851">
    <property type="entry name" value="CHEW"/>
    <property type="match status" value="1"/>
</dbReference>